<name>A0A0E9MUH2_9BACT</name>
<accession>A0A0E9MUH2</accession>
<dbReference type="OrthoDB" id="5343971at2"/>
<dbReference type="PROSITE" id="PS51257">
    <property type="entry name" value="PROKAR_LIPOPROTEIN"/>
    <property type="match status" value="1"/>
</dbReference>
<keyword evidence="3" id="KW-1185">Reference proteome</keyword>
<dbReference type="NCBIfam" id="TIGR02118">
    <property type="entry name" value="EthD family reductase"/>
    <property type="match status" value="1"/>
</dbReference>
<dbReference type="STRING" id="1220578.FPE01S_01_03990"/>
<evidence type="ECO:0000256" key="1">
    <source>
        <dbReference type="SAM" id="SignalP"/>
    </source>
</evidence>
<dbReference type="PANTHER" id="PTHR40260">
    <property type="entry name" value="BLR8190 PROTEIN"/>
    <property type="match status" value="1"/>
</dbReference>
<dbReference type="Gene3D" id="3.30.70.100">
    <property type="match status" value="1"/>
</dbReference>
<evidence type="ECO:0000313" key="3">
    <source>
        <dbReference type="Proteomes" id="UP000033121"/>
    </source>
</evidence>
<dbReference type="EMBL" id="BBWV01000001">
    <property type="protein sequence ID" value="GAO41387.1"/>
    <property type="molecule type" value="Genomic_DNA"/>
</dbReference>
<evidence type="ECO:0000313" key="2">
    <source>
        <dbReference type="EMBL" id="GAO41387.1"/>
    </source>
</evidence>
<dbReference type="AlphaFoldDB" id="A0A0E9MUH2"/>
<sequence>MNSMPKYLLMALALISLIACKTSQVSTTPSPAAGMFKVAILYPNGDDKTFDMDYYEKKHMPMVAGHLGSNLKFYEIDKGTAGRTPADKVPFVAIGYFYISDVAEYNKAIAQNRDAIIGDIKNYTNIQPVINISEIRQVVGNNTK</sequence>
<reference evidence="2 3" key="1">
    <citation type="submission" date="2015-04" db="EMBL/GenBank/DDBJ databases">
        <title>Whole genome shotgun sequence of Flavihumibacter petaseus NBRC 106054.</title>
        <authorList>
            <person name="Miyazawa S."/>
            <person name="Hosoyama A."/>
            <person name="Hashimoto M."/>
            <person name="Noguchi M."/>
            <person name="Tsuchikane K."/>
            <person name="Ohji S."/>
            <person name="Yamazoe A."/>
            <person name="Ichikawa N."/>
            <person name="Kimura A."/>
            <person name="Fujita N."/>
        </authorList>
    </citation>
    <scope>NUCLEOTIDE SEQUENCE [LARGE SCALE GENOMIC DNA]</scope>
    <source>
        <strain evidence="2 3">NBRC 106054</strain>
    </source>
</reference>
<dbReference type="InterPro" id="IPR011008">
    <property type="entry name" value="Dimeric_a/b-barrel"/>
</dbReference>
<proteinExistence type="predicted"/>
<dbReference type="InterPro" id="IPR009799">
    <property type="entry name" value="EthD_dom"/>
</dbReference>
<gene>
    <name evidence="2" type="ORF">FPE01S_01_03990</name>
</gene>
<feature type="signal peptide" evidence="1">
    <location>
        <begin position="1"/>
        <end position="21"/>
    </location>
</feature>
<comment type="caution">
    <text evidence="2">The sequence shown here is derived from an EMBL/GenBank/DDBJ whole genome shotgun (WGS) entry which is preliminary data.</text>
</comment>
<feature type="chain" id="PRO_5002430098" description="EthD domain-containing protein" evidence="1">
    <location>
        <begin position="22"/>
        <end position="144"/>
    </location>
</feature>
<evidence type="ECO:0008006" key="4">
    <source>
        <dbReference type="Google" id="ProtNLM"/>
    </source>
</evidence>
<dbReference type="PANTHER" id="PTHR40260:SF2">
    <property type="entry name" value="BLR8190 PROTEIN"/>
    <property type="match status" value="1"/>
</dbReference>
<organism evidence="2 3">
    <name type="scientific">Flavihumibacter petaseus NBRC 106054</name>
    <dbReference type="NCBI Taxonomy" id="1220578"/>
    <lineage>
        <taxon>Bacteria</taxon>
        <taxon>Pseudomonadati</taxon>
        <taxon>Bacteroidota</taxon>
        <taxon>Chitinophagia</taxon>
        <taxon>Chitinophagales</taxon>
        <taxon>Chitinophagaceae</taxon>
        <taxon>Flavihumibacter</taxon>
    </lineage>
</organism>
<keyword evidence="1" id="KW-0732">Signal</keyword>
<dbReference type="SUPFAM" id="SSF54909">
    <property type="entry name" value="Dimeric alpha+beta barrel"/>
    <property type="match status" value="1"/>
</dbReference>
<dbReference type="Proteomes" id="UP000033121">
    <property type="component" value="Unassembled WGS sequence"/>
</dbReference>
<dbReference type="RefSeq" id="WP_046367258.1">
    <property type="nucleotide sequence ID" value="NZ_BBWV01000001.1"/>
</dbReference>
<protein>
    <recommendedName>
        <fullName evidence="4">EthD domain-containing protein</fullName>
    </recommendedName>
</protein>
<dbReference type="GO" id="GO:0016491">
    <property type="term" value="F:oxidoreductase activity"/>
    <property type="evidence" value="ECO:0007669"/>
    <property type="project" value="InterPro"/>
</dbReference>